<evidence type="ECO:0000313" key="2">
    <source>
        <dbReference type="Proteomes" id="UP000001072"/>
    </source>
</evidence>
<dbReference type="HOGENOM" id="CLU_091422_0_0_1"/>
<dbReference type="InterPro" id="IPR013083">
    <property type="entry name" value="Znf_RING/FYVE/PHD"/>
</dbReference>
<proteinExistence type="predicted"/>
<dbReference type="Gene3D" id="3.30.40.10">
    <property type="entry name" value="Zinc/RING finger domain, C3HC4 (zinc finger)"/>
    <property type="match status" value="1"/>
</dbReference>
<dbReference type="InParanoid" id="F4R9L7"/>
<name>F4R9L7_MELLP</name>
<dbReference type="KEGG" id="mlr:MELLADRAFT_60003"/>
<organism evidence="2">
    <name type="scientific">Melampsora larici-populina (strain 98AG31 / pathotype 3-4-7)</name>
    <name type="common">Poplar leaf rust fungus</name>
    <dbReference type="NCBI Taxonomy" id="747676"/>
    <lineage>
        <taxon>Eukaryota</taxon>
        <taxon>Fungi</taxon>
        <taxon>Dikarya</taxon>
        <taxon>Basidiomycota</taxon>
        <taxon>Pucciniomycotina</taxon>
        <taxon>Pucciniomycetes</taxon>
        <taxon>Pucciniales</taxon>
        <taxon>Melampsoraceae</taxon>
        <taxon>Melampsora</taxon>
    </lineage>
</organism>
<dbReference type="GeneID" id="18929467"/>
<reference evidence="2" key="1">
    <citation type="journal article" date="2011" name="Proc. Natl. Acad. Sci. U.S.A.">
        <title>Obligate biotrophy features unraveled by the genomic analysis of rust fungi.</title>
        <authorList>
            <person name="Duplessis S."/>
            <person name="Cuomo C.A."/>
            <person name="Lin Y.-C."/>
            <person name="Aerts A."/>
            <person name="Tisserant E."/>
            <person name="Veneault-Fourrey C."/>
            <person name="Joly D.L."/>
            <person name="Hacquard S."/>
            <person name="Amselem J."/>
            <person name="Cantarel B.L."/>
            <person name="Chiu R."/>
            <person name="Coutinho P.M."/>
            <person name="Feau N."/>
            <person name="Field M."/>
            <person name="Frey P."/>
            <person name="Gelhaye E."/>
            <person name="Goldberg J."/>
            <person name="Grabherr M.G."/>
            <person name="Kodira C.D."/>
            <person name="Kohler A."/>
            <person name="Kuees U."/>
            <person name="Lindquist E.A."/>
            <person name="Lucas S.M."/>
            <person name="Mago R."/>
            <person name="Mauceli E."/>
            <person name="Morin E."/>
            <person name="Murat C."/>
            <person name="Pangilinan J.L."/>
            <person name="Park R."/>
            <person name="Pearson M."/>
            <person name="Quesneville H."/>
            <person name="Rouhier N."/>
            <person name="Sakthikumar S."/>
            <person name="Salamov A.A."/>
            <person name="Schmutz J."/>
            <person name="Selles B."/>
            <person name="Shapiro H."/>
            <person name="Tanguay P."/>
            <person name="Tuskan G.A."/>
            <person name="Henrissat B."/>
            <person name="Van de Peer Y."/>
            <person name="Rouze P."/>
            <person name="Ellis J.G."/>
            <person name="Dodds P.N."/>
            <person name="Schein J.E."/>
            <person name="Zhong S."/>
            <person name="Hamelin R.C."/>
            <person name="Grigoriev I.V."/>
            <person name="Szabo L.J."/>
            <person name="Martin F."/>
        </authorList>
    </citation>
    <scope>NUCLEOTIDE SEQUENCE [LARGE SCALE GENOMIC DNA]</scope>
    <source>
        <strain evidence="2">98AG31 / pathotype 3-4-7</strain>
    </source>
</reference>
<dbReference type="RefSeq" id="XP_007405603.1">
    <property type="nucleotide sequence ID" value="XM_007405541.1"/>
</dbReference>
<accession>F4R9L7</accession>
<dbReference type="SUPFAM" id="SSF57850">
    <property type="entry name" value="RING/U-box"/>
    <property type="match status" value="1"/>
</dbReference>
<gene>
    <name evidence="1" type="ORF">MELLADRAFT_60003</name>
</gene>
<dbReference type="EMBL" id="GL883093">
    <property type="protein sequence ID" value="EGG11001.1"/>
    <property type="molecule type" value="Genomic_DNA"/>
</dbReference>
<dbReference type="Proteomes" id="UP000001072">
    <property type="component" value="Unassembled WGS sequence"/>
</dbReference>
<dbReference type="AlphaFoldDB" id="F4R9L7"/>
<sequence length="193" mass="21498">MAQANYTPNAGHAQLLRDLQSLQSRLDKVMTGPNTPRAITSEIQQTLSKEAFIFVILGLDYSEENTSELVDQGTTRNSDLVNRLRSIPEIRNLDLSAISRLPPPGSPASRAILLWSHLLTMYSQVFQAQPNSTQDQSPQCAHCLEKIPIGKRYIQFPCHVSSKFHETCFTEMAGFTLAVKCPVCHTIPFVPSQ</sequence>
<dbReference type="VEuPathDB" id="FungiDB:MELLADRAFT_60003"/>
<protein>
    <submittedName>
        <fullName evidence="1">Uncharacterized protein</fullName>
    </submittedName>
</protein>
<keyword evidence="2" id="KW-1185">Reference proteome</keyword>
<evidence type="ECO:0000313" key="1">
    <source>
        <dbReference type="EMBL" id="EGG11001.1"/>
    </source>
</evidence>